<dbReference type="EMBL" id="GBRH01208144">
    <property type="protein sequence ID" value="JAD89751.1"/>
    <property type="molecule type" value="Transcribed_RNA"/>
</dbReference>
<reference evidence="1" key="1">
    <citation type="submission" date="2014-09" db="EMBL/GenBank/DDBJ databases">
        <authorList>
            <person name="Magalhaes I.L.F."/>
            <person name="Oliveira U."/>
            <person name="Santos F.R."/>
            <person name="Vidigal T.H.D.A."/>
            <person name="Brescovit A.D."/>
            <person name="Santos A.J."/>
        </authorList>
    </citation>
    <scope>NUCLEOTIDE SEQUENCE</scope>
    <source>
        <tissue evidence="1">Shoot tissue taken approximately 20 cm above the soil surface</tissue>
    </source>
</reference>
<proteinExistence type="predicted"/>
<evidence type="ECO:0000313" key="1">
    <source>
        <dbReference type="EMBL" id="JAD89751.1"/>
    </source>
</evidence>
<reference evidence="1" key="2">
    <citation type="journal article" date="2015" name="Data Brief">
        <title>Shoot transcriptome of the giant reed, Arundo donax.</title>
        <authorList>
            <person name="Barrero R.A."/>
            <person name="Guerrero F.D."/>
            <person name="Moolhuijzen P."/>
            <person name="Goolsby J.A."/>
            <person name="Tidwell J."/>
            <person name="Bellgard S.E."/>
            <person name="Bellgard M.I."/>
        </authorList>
    </citation>
    <scope>NUCLEOTIDE SEQUENCE</scope>
    <source>
        <tissue evidence="1">Shoot tissue taken approximately 20 cm above the soil surface</tissue>
    </source>
</reference>
<protein>
    <submittedName>
        <fullName evidence="1">Uncharacterized protein</fullName>
    </submittedName>
</protein>
<sequence>MTEGCLSMTEQAATQFGKHKKWIMCPTCRQRTDLENVAFVVEKHSDKADKTAADLAEHYFCQKVIWKYHSISVLLTILSVMHLNSVVTAY</sequence>
<accession>A0A0A9DPL2</accession>
<dbReference type="AlphaFoldDB" id="A0A0A9DPL2"/>
<organism evidence="1">
    <name type="scientific">Arundo donax</name>
    <name type="common">Giant reed</name>
    <name type="synonym">Donax arundinaceus</name>
    <dbReference type="NCBI Taxonomy" id="35708"/>
    <lineage>
        <taxon>Eukaryota</taxon>
        <taxon>Viridiplantae</taxon>
        <taxon>Streptophyta</taxon>
        <taxon>Embryophyta</taxon>
        <taxon>Tracheophyta</taxon>
        <taxon>Spermatophyta</taxon>
        <taxon>Magnoliopsida</taxon>
        <taxon>Liliopsida</taxon>
        <taxon>Poales</taxon>
        <taxon>Poaceae</taxon>
        <taxon>PACMAD clade</taxon>
        <taxon>Arundinoideae</taxon>
        <taxon>Arundineae</taxon>
        <taxon>Arundo</taxon>
    </lineage>
</organism>
<name>A0A0A9DPL2_ARUDO</name>